<proteinExistence type="inferred from homology"/>
<keyword evidence="13" id="KW-1185">Reference proteome</keyword>
<evidence type="ECO:0000259" key="11">
    <source>
        <dbReference type="PROSITE" id="PS51352"/>
    </source>
</evidence>
<dbReference type="GO" id="GO:0015035">
    <property type="term" value="F:protein-disulfide reductase activity"/>
    <property type="evidence" value="ECO:0007669"/>
    <property type="project" value="UniProtKB-UniRule"/>
</dbReference>
<evidence type="ECO:0000256" key="4">
    <source>
        <dbReference type="ARBA" id="ARBA00022982"/>
    </source>
</evidence>
<dbReference type="PROSITE" id="PS00194">
    <property type="entry name" value="THIOREDOXIN_1"/>
    <property type="match status" value="1"/>
</dbReference>
<dbReference type="CDD" id="cd02947">
    <property type="entry name" value="TRX_family"/>
    <property type="match status" value="1"/>
</dbReference>
<dbReference type="OrthoDB" id="9790390at2"/>
<dbReference type="PANTHER" id="PTHR45663:SF11">
    <property type="entry name" value="GEO12009P1"/>
    <property type="match status" value="1"/>
</dbReference>
<evidence type="ECO:0000313" key="13">
    <source>
        <dbReference type="Proteomes" id="UP000030361"/>
    </source>
</evidence>
<dbReference type="InterPro" id="IPR005746">
    <property type="entry name" value="Thioredoxin"/>
</dbReference>
<evidence type="ECO:0000256" key="2">
    <source>
        <dbReference type="ARBA" id="ARBA00020570"/>
    </source>
</evidence>
<evidence type="ECO:0000313" key="12">
    <source>
        <dbReference type="EMBL" id="AQW20835.1"/>
    </source>
</evidence>
<evidence type="ECO:0000256" key="8">
    <source>
        <dbReference type="PIRNR" id="PIRNR000077"/>
    </source>
</evidence>
<keyword evidence="6 10" id="KW-0676">Redox-active center</keyword>
<dbReference type="PANTHER" id="PTHR45663">
    <property type="entry name" value="GEO12009P1"/>
    <property type="match status" value="1"/>
</dbReference>
<sequence length="110" mass="12600">MSVTITRDNLNSEVDNDITVIDFWAPWCGPCKMMDPILETLETQYEGKIHFGKMNVDNNQDIAEQYKVMSIPSLVIFKNGEAKEKITGVYPKEKLANYLDKKLAEVKDNK</sequence>
<evidence type="ECO:0000256" key="1">
    <source>
        <dbReference type="ARBA" id="ARBA00008987"/>
    </source>
</evidence>
<evidence type="ECO:0000256" key="7">
    <source>
        <dbReference type="NCBIfam" id="TIGR01068"/>
    </source>
</evidence>
<feature type="active site" description="Nucleophile" evidence="9">
    <location>
        <position position="31"/>
    </location>
</feature>
<evidence type="ECO:0000256" key="6">
    <source>
        <dbReference type="ARBA" id="ARBA00023284"/>
    </source>
</evidence>
<dbReference type="FunFam" id="3.40.30.10:FF:000001">
    <property type="entry name" value="Thioredoxin"/>
    <property type="match status" value="1"/>
</dbReference>
<dbReference type="NCBIfam" id="TIGR01068">
    <property type="entry name" value="thioredoxin"/>
    <property type="match status" value="1"/>
</dbReference>
<dbReference type="AlphaFoldDB" id="A0A1S6QGV4"/>
<name>A0A1S6QGV4_9LACO</name>
<dbReference type="InterPro" id="IPR017937">
    <property type="entry name" value="Thioredoxin_CS"/>
</dbReference>
<comment type="similarity">
    <text evidence="1 8">Belongs to the thioredoxin family.</text>
</comment>
<accession>A0A1S6QGV4</accession>
<dbReference type="KEGG" id="lcu:PL11_002340"/>
<gene>
    <name evidence="12" type="ORF">PL11_002340</name>
</gene>
<evidence type="ECO:0000256" key="10">
    <source>
        <dbReference type="PIRSR" id="PIRSR000077-4"/>
    </source>
</evidence>
<dbReference type="InterPro" id="IPR036249">
    <property type="entry name" value="Thioredoxin-like_sf"/>
</dbReference>
<keyword evidence="4" id="KW-0249">Electron transport</keyword>
<dbReference type="PRINTS" id="PR00421">
    <property type="entry name" value="THIOREDOXIN"/>
</dbReference>
<dbReference type="PIRSF" id="PIRSF000077">
    <property type="entry name" value="Thioredoxin"/>
    <property type="match status" value="1"/>
</dbReference>
<feature type="active site" description="Nucleophile" evidence="9">
    <location>
        <position position="28"/>
    </location>
</feature>
<protein>
    <recommendedName>
        <fullName evidence="2 7">Thioredoxin</fullName>
    </recommendedName>
</protein>
<feature type="site" description="Contributes to redox potential value" evidence="9">
    <location>
        <position position="29"/>
    </location>
</feature>
<reference evidence="12 13" key="1">
    <citation type="journal article" date="2015" name="Genome Announc.">
        <title>Genome Sequence of Lactobacillus curieae CCTCC M 2011381T, a Novel Producer of Gamma-aminobutyric Acid.</title>
        <authorList>
            <person name="Wang Y."/>
            <person name="Wang Y."/>
            <person name="Lang C."/>
            <person name="Wei D."/>
            <person name="Xu P."/>
            <person name="Xie J."/>
        </authorList>
    </citation>
    <scope>NUCLEOTIDE SEQUENCE [LARGE SCALE GENOMIC DNA]</scope>
    <source>
        <strain evidence="12 13">CCTCC M 2011381</strain>
    </source>
</reference>
<dbReference type="InterPro" id="IPR013766">
    <property type="entry name" value="Thioredoxin_domain"/>
</dbReference>
<dbReference type="RefSeq" id="WP_035166077.1">
    <property type="nucleotide sequence ID" value="NZ_CP018906.1"/>
</dbReference>
<dbReference type="EMBL" id="CP018906">
    <property type="protein sequence ID" value="AQW20835.1"/>
    <property type="molecule type" value="Genomic_DNA"/>
</dbReference>
<feature type="domain" description="Thioredoxin" evidence="11">
    <location>
        <begin position="1"/>
        <end position="104"/>
    </location>
</feature>
<organism evidence="12 13">
    <name type="scientific">Lentilactobacillus curieae</name>
    <dbReference type="NCBI Taxonomy" id="1138822"/>
    <lineage>
        <taxon>Bacteria</taxon>
        <taxon>Bacillati</taxon>
        <taxon>Bacillota</taxon>
        <taxon>Bacilli</taxon>
        <taxon>Lactobacillales</taxon>
        <taxon>Lactobacillaceae</taxon>
        <taxon>Lentilactobacillus</taxon>
    </lineage>
</organism>
<dbReference type="Gene3D" id="3.40.30.10">
    <property type="entry name" value="Glutaredoxin"/>
    <property type="match status" value="1"/>
</dbReference>
<dbReference type="Pfam" id="PF00085">
    <property type="entry name" value="Thioredoxin"/>
    <property type="match status" value="1"/>
</dbReference>
<feature type="site" description="Deprotonates C-terminal active site Cys" evidence="9">
    <location>
        <position position="22"/>
    </location>
</feature>
<evidence type="ECO:0000256" key="5">
    <source>
        <dbReference type="ARBA" id="ARBA00023157"/>
    </source>
</evidence>
<keyword evidence="3" id="KW-0813">Transport</keyword>
<dbReference type="PROSITE" id="PS51352">
    <property type="entry name" value="THIOREDOXIN_2"/>
    <property type="match status" value="1"/>
</dbReference>
<feature type="disulfide bond" description="Redox-active" evidence="10">
    <location>
        <begin position="28"/>
        <end position="31"/>
    </location>
</feature>
<evidence type="ECO:0000256" key="3">
    <source>
        <dbReference type="ARBA" id="ARBA00022448"/>
    </source>
</evidence>
<keyword evidence="5 10" id="KW-1015">Disulfide bond</keyword>
<feature type="site" description="Contributes to redox potential value" evidence="9">
    <location>
        <position position="30"/>
    </location>
</feature>
<dbReference type="Proteomes" id="UP000030361">
    <property type="component" value="Chromosome"/>
</dbReference>
<evidence type="ECO:0000256" key="9">
    <source>
        <dbReference type="PIRSR" id="PIRSR000077-1"/>
    </source>
</evidence>
<dbReference type="GO" id="GO:0005737">
    <property type="term" value="C:cytoplasm"/>
    <property type="evidence" value="ECO:0007669"/>
    <property type="project" value="TreeGrafter"/>
</dbReference>
<dbReference type="SUPFAM" id="SSF52833">
    <property type="entry name" value="Thioredoxin-like"/>
    <property type="match status" value="1"/>
</dbReference>
<dbReference type="eggNOG" id="COG3118">
    <property type="taxonomic scope" value="Bacteria"/>
</dbReference>